<evidence type="ECO:0000313" key="3">
    <source>
        <dbReference type="EMBL" id="SVC57897.1"/>
    </source>
</evidence>
<dbReference type="PROSITE" id="PS50405">
    <property type="entry name" value="GST_CTER"/>
    <property type="match status" value="1"/>
</dbReference>
<accession>A0A382NCB6</accession>
<dbReference type="AlphaFoldDB" id="A0A382NCB6"/>
<protein>
    <recommendedName>
        <fullName evidence="4">GST N-terminal domain-containing protein</fullName>
    </recommendedName>
</protein>
<dbReference type="InterPro" id="IPR004045">
    <property type="entry name" value="Glutathione_S-Trfase_N"/>
</dbReference>
<dbReference type="PANTHER" id="PTHR43968">
    <property type="match status" value="1"/>
</dbReference>
<evidence type="ECO:0000259" key="2">
    <source>
        <dbReference type="PROSITE" id="PS50405"/>
    </source>
</evidence>
<dbReference type="SFLD" id="SFLDS00019">
    <property type="entry name" value="Glutathione_Transferase_(cytos"/>
    <property type="match status" value="1"/>
</dbReference>
<reference evidence="3" key="1">
    <citation type="submission" date="2018-05" db="EMBL/GenBank/DDBJ databases">
        <authorList>
            <person name="Lanie J.A."/>
            <person name="Ng W.-L."/>
            <person name="Kazmierczak K.M."/>
            <person name="Andrzejewski T.M."/>
            <person name="Davidsen T.M."/>
            <person name="Wayne K.J."/>
            <person name="Tettelin H."/>
            <person name="Glass J.I."/>
            <person name="Rusch D."/>
            <person name="Podicherti R."/>
            <person name="Tsui H.-C.T."/>
            <person name="Winkler M.E."/>
        </authorList>
    </citation>
    <scope>NUCLEOTIDE SEQUENCE</scope>
</reference>
<dbReference type="SUPFAM" id="SSF52833">
    <property type="entry name" value="Thioredoxin-like"/>
    <property type="match status" value="1"/>
</dbReference>
<feature type="domain" description="GST N-terminal" evidence="1">
    <location>
        <begin position="1"/>
        <end position="79"/>
    </location>
</feature>
<dbReference type="GO" id="GO:0005737">
    <property type="term" value="C:cytoplasm"/>
    <property type="evidence" value="ECO:0007669"/>
    <property type="project" value="TreeGrafter"/>
</dbReference>
<evidence type="ECO:0008006" key="4">
    <source>
        <dbReference type="Google" id="ProtNLM"/>
    </source>
</evidence>
<dbReference type="Gene3D" id="1.20.1050.10">
    <property type="match status" value="1"/>
</dbReference>
<sequence length="225" mass="24794">MMKLYGATASPYVTRVIMFARLKGVELQRSPVPGGNPRSDEFHAINPIGKVPSLDLDGYIIPESEVICEYLEEAYPDVAGLPADNRDRATSRLVARITDLYISPNFGPLLPHLNPASRDQSEVDRIAAELDKAFRSLAHYMGPGPFCVESEPTLGDCALGPYIKLLKNVVFTAFDIPDPTDGDGRLATWWQAVKAHDMCRASLDEYGAVVDAFMRANKATITEHR</sequence>
<dbReference type="Gene3D" id="3.40.30.10">
    <property type="entry name" value="Glutaredoxin"/>
    <property type="match status" value="1"/>
</dbReference>
<dbReference type="InterPro" id="IPR036249">
    <property type="entry name" value="Thioredoxin-like_sf"/>
</dbReference>
<organism evidence="3">
    <name type="scientific">marine metagenome</name>
    <dbReference type="NCBI Taxonomy" id="408172"/>
    <lineage>
        <taxon>unclassified sequences</taxon>
        <taxon>metagenomes</taxon>
        <taxon>ecological metagenomes</taxon>
    </lineage>
</organism>
<dbReference type="SFLD" id="SFLDG00358">
    <property type="entry name" value="Main_(cytGST)"/>
    <property type="match status" value="1"/>
</dbReference>
<dbReference type="Pfam" id="PF13417">
    <property type="entry name" value="GST_N_3"/>
    <property type="match status" value="1"/>
</dbReference>
<proteinExistence type="predicted"/>
<dbReference type="PANTHER" id="PTHR43968:SF6">
    <property type="entry name" value="GLUTATHIONE S-TRANSFERASE OMEGA"/>
    <property type="match status" value="1"/>
</dbReference>
<dbReference type="Pfam" id="PF13410">
    <property type="entry name" value="GST_C_2"/>
    <property type="match status" value="1"/>
</dbReference>
<feature type="domain" description="GST C-terminal" evidence="2">
    <location>
        <begin position="84"/>
        <end position="225"/>
    </location>
</feature>
<evidence type="ECO:0000259" key="1">
    <source>
        <dbReference type="PROSITE" id="PS50404"/>
    </source>
</evidence>
<dbReference type="PROSITE" id="PS50404">
    <property type="entry name" value="GST_NTER"/>
    <property type="match status" value="1"/>
</dbReference>
<dbReference type="EMBL" id="UINC01098969">
    <property type="protein sequence ID" value="SVC57897.1"/>
    <property type="molecule type" value="Genomic_DNA"/>
</dbReference>
<dbReference type="InterPro" id="IPR010987">
    <property type="entry name" value="Glutathione-S-Trfase_C-like"/>
</dbReference>
<dbReference type="SUPFAM" id="SSF47616">
    <property type="entry name" value="GST C-terminal domain-like"/>
    <property type="match status" value="1"/>
</dbReference>
<gene>
    <name evidence="3" type="ORF">METZ01_LOCUS310751</name>
</gene>
<dbReference type="CDD" id="cd00570">
    <property type="entry name" value="GST_N_family"/>
    <property type="match status" value="1"/>
</dbReference>
<dbReference type="InterPro" id="IPR036282">
    <property type="entry name" value="Glutathione-S-Trfase_C_sf"/>
</dbReference>
<dbReference type="InterPro" id="IPR040079">
    <property type="entry name" value="Glutathione_S-Trfase"/>
</dbReference>
<name>A0A382NCB6_9ZZZZ</name>
<dbReference type="CDD" id="cd00299">
    <property type="entry name" value="GST_C_family"/>
    <property type="match status" value="1"/>
</dbReference>
<dbReference type="InterPro" id="IPR050983">
    <property type="entry name" value="GST_Omega/HSP26"/>
</dbReference>